<comment type="similarity">
    <text evidence="3">Belongs to the fucoxanthin chlorophyll protein family.</text>
</comment>
<evidence type="ECO:0000256" key="8">
    <source>
        <dbReference type="PIRSR" id="PIRSR601344-1"/>
    </source>
</evidence>
<keyword evidence="9" id="KW-0732">Signal</keyword>
<evidence type="ECO:0000256" key="5">
    <source>
        <dbReference type="ARBA" id="ARBA00022531"/>
    </source>
</evidence>
<name>A0A6V2QD89_9STRA</name>
<evidence type="ECO:0000256" key="6">
    <source>
        <dbReference type="ARBA" id="ARBA00022640"/>
    </source>
</evidence>
<feature type="binding site" evidence="8">
    <location>
        <position position="173"/>
    </location>
    <ligand>
        <name>chlorophyll a</name>
        <dbReference type="ChEBI" id="CHEBI:58416"/>
        <label>1</label>
    </ligand>
</feature>
<dbReference type="AlphaFoldDB" id="A0A6V2QD89"/>
<dbReference type="SUPFAM" id="SSF103511">
    <property type="entry name" value="Chlorophyll a-b binding protein"/>
    <property type="match status" value="1"/>
</dbReference>
<evidence type="ECO:0000256" key="7">
    <source>
        <dbReference type="ARBA" id="ARBA00023243"/>
    </source>
</evidence>
<dbReference type="PANTHER" id="PTHR21649">
    <property type="entry name" value="CHLOROPHYLL A/B BINDING PROTEIN"/>
    <property type="match status" value="1"/>
</dbReference>
<comment type="subcellular location">
    <subcellularLocation>
        <location evidence="2">Plastid</location>
        <location evidence="2">Chloroplast</location>
    </subcellularLocation>
</comment>
<feature type="binding site" description="axial binding residue" evidence="8">
    <location>
        <position position="143"/>
    </location>
    <ligand>
        <name>chlorophyll b</name>
        <dbReference type="ChEBI" id="CHEBI:61721"/>
        <label>1</label>
    </ligand>
    <ligandPart>
        <name>Mg</name>
        <dbReference type="ChEBI" id="CHEBI:25107"/>
    </ligandPart>
</feature>
<evidence type="ECO:0000256" key="1">
    <source>
        <dbReference type="ARBA" id="ARBA00004022"/>
    </source>
</evidence>
<organism evidence="11">
    <name type="scientific">Ditylum brightwellii</name>
    <dbReference type="NCBI Taxonomy" id="49249"/>
    <lineage>
        <taxon>Eukaryota</taxon>
        <taxon>Sar</taxon>
        <taxon>Stramenopiles</taxon>
        <taxon>Ochrophyta</taxon>
        <taxon>Bacillariophyta</taxon>
        <taxon>Mediophyceae</taxon>
        <taxon>Lithodesmiophycidae</taxon>
        <taxon>Lithodesmiales</taxon>
        <taxon>Lithodesmiaceae</taxon>
        <taxon>Ditylum</taxon>
    </lineage>
</organism>
<evidence type="ECO:0000313" key="10">
    <source>
        <dbReference type="EMBL" id="CAD9317313.1"/>
    </source>
</evidence>
<feature type="binding site" description="axial binding residue" evidence="8">
    <location>
        <position position="79"/>
    </location>
    <ligand>
        <name>chlorophyll b</name>
        <dbReference type="ChEBI" id="CHEBI:61721"/>
        <label>1</label>
    </ligand>
    <ligandPart>
        <name>Mg</name>
        <dbReference type="ChEBI" id="CHEBI:25107"/>
    </ligandPart>
</feature>
<reference evidence="11" key="1">
    <citation type="submission" date="2021-01" db="EMBL/GenBank/DDBJ databases">
        <authorList>
            <person name="Corre E."/>
            <person name="Pelletier E."/>
            <person name="Niang G."/>
            <person name="Scheremetjew M."/>
            <person name="Finn R."/>
            <person name="Kale V."/>
            <person name="Holt S."/>
            <person name="Cochrane G."/>
            <person name="Meng A."/>
            <person name="Brown T."/>
            <person name="Cohen L."/>
        </authorList>
    </citation>
    <scope>NUCLEOTIDE SEQUENCE</scope>
    <source>
        <strain evidence="11">GSO104</strain>
        <strain evidence="10">Pop2</strain>
    </source>
</reference>
<evidence type="ECO:0000256" key="2">
    <source>
        <dbReference type="ARBA" id="ARBA00004229"/>
    </source>
</evidence>
<dbReference type="GO" id="GO:0009507">
    <property type="term" value="C:chloroplast"/>
    <property type="evidence" value="ECO:0007669"/>
    <property type="project" value="UniProtKB-SubCell"/>
</dbReference>
<dbReference type="GO" id="GO:0009765">
    <property type="term" value="P:photosynthesis, light harvesting"/>
    <property type="evidence" value="ECO:0007669"/>
    <property type="project" value="InterPro"/>
</dbReference>
<proteinExistence type="inferred from homology"/>
<protein>
    <recommendedName>
        <fullName evidence="12">Plastid light harvesting protein</fullName>
    </recommendedName>
</protein>
<dbReference type="Pfam" id="PF00504">
    <property type="entry name" value="Chloroa_b-bind"/>
    <property type="match status" value="1"/>
</dbReference>
<keyword evidence="8" id="KW-0157">Chromophore</keyword>
<feature type="binding site" evidence="8">
    <location>
        <position position="77"/>
    </location>
    <ligand>
        <name>chlorophyll a</name>
        <dbReference type="ChEBI" id="CHEBI:58416"/>
        <label>1</label>
    </ligand>
</feature>
<feature type="binding site" evidence="8">
    <location>
        <position position="60"/>
    </location>
    <ligand>
        <name>chlorophyll a</name>
        <dbReference type="ChEBI" id="CHEBI:58416"/>
        <label>1</label>
    </ligand>
</feature>
<evidence type="ECO:0000256" key="9">
    <source>
        <dbReference type="SAM" id="SignalP"/>
    </source>
</evidence>
<sequence length="201" mass="21776">MKTAAVLAACLAGSASAFTGTPLAARSVSGSSLKMSVWDSYPGGVDFRGKKFEYDPLKLSETYEPLVPWFRECELRHGRTAMIAVMGFIATDFIRIPGEAYSFEAIPKTIDAHDALLQGPMYQLLLWIGLFDLIITAPACKALGDGEREPGDFGLYTFKPKDDAAYKVKQEAELLNGRLAMIAVGGIATQSITNGHGFPYI</sequence>
<accession>A0A6V2QD89</accession>
<dbReference type="Gene3D" id="1.10.3460.10">
    <property type="entry name" value="Chlorophyll a/b binding protein domain"/>
    <property type="match status" value="1"/>
</dbReference>
<dbReference type="InterPro" id="IPR022796">
    <property type="entry name" value="Chloroa_b-bind"/>
</dbReference>
<evidence type="ECO:0000256" key="3">
    <source>
        <dbReference type="ARBA" id="ARBA00005933"/>
    </source>
</evidence>
<dbReference type="EMBL" id="HBGN01005755">
    <property type="protein sequence ID" value="CAD9317313.1"/>
    <property type="molecule type" value="Transcribed_RNA"/>
</dbReference>
<gene>
    <name evidence="11" type="ORF">DBRI00130_LOCUS43727</name>
    <name evidence="10" type="ORF">DBRI1063_LOCUS3721</name>
</gene>
<keyword evidence="8" id="KW-0148">Chlorophyll</keyword>
<dbReference type="GO" id="GO:0016168">
    <property type="term" value="F:chlorophyll binding"/>
    <property type="evidence" value="ECO:0007669"/>
    <property type="project" value="UniProtKB-KW"/>
</dbReference>
<feature type="binding site" evidence="8">
    <location>
        <position position="178"/>
    </location>
    <ligand>
        <name>chlorophyll a</name>
        <dbReference type="ChEBI" id="CHEBI:58416"/>
        <label>1</label>
    </ligand>
</feature>
<dbReference type="InterPro" id="IPR001344">
    <property type="entry name" value="Chloro_AB-bd_pln"/>
</dbReference>
<feature type="binding site" evidence="8">
    <location>
        <position position="116"/>
    </location>
    <ligand>
        <name>chlorophyll a</name>
        <dbReference type="ChEBI" id="CHEBI:58416"/>
        <label>1</label>
    </ligand>
</feature>
<keyword evidence="4" id="KW-0150">Chloroplast</keyword>
<feature type="binding site" evidence="8">
    <location>
        <position position="74"/>
    </location>
    <ligand>
        <name>chlorophyll a</name>
        <dbReference type="ChEBI" id="CHEBI:58416"/>
        <label>1</label>
    </ligand>
</feature>
<keyword evidence="7" id="KW-0437">Light-harvesting polypeptide</keyword>
<evidence type="ECO:0000256" key="4">
    <source>
        <dbReference type="ARBA" id="ARBA00022528"/>
    </source>
</evidence>
<dbReference type="EMBL" id="HBNS01060704">
    <property type="protein sequence ID" value="CAE4667984.1"/>
    <property type="molecule type" value="Transcribed_RNA"/>
</dbReference>
<feature type="binding site" description="axial binding residue" evidence="8">
    <location>
        <position position="176"/>
    </location>
    <ligand>
        <name>chlorophyll b</name>
        <dbReference type="ChEBI" id="CHEBI:61721"/>
        <label>3</label>
    </ligand>
    <ligandPart>
        <name>Mg</name>
        <dbReference type="ChEBI" id="CHEBI:25107"/>
    </ligandPart>
</feature>
<feature type="signal peptide" evidence="9">
    <location>
        <begin position="1"/>
        <end position="17"/>
    </location>
</feature>
<evidence type="ECO:0008006" key="12">
    <source>
        <dbReference type="Google" id="ProtNLM"/>
    </source>
</evidence>
<dbReference type="GO" id="GO:0016020">
    <property type="term" value="C:membrane"/>
    <property type="evidence" value="ECO:0007669"/>
    <property type="project" value="InterPro"/>
</dbReference>
<comment type="function">
    <text evidence="1">The light-harvesting complex (LHC) functions as a light receptor, it captures and delivers excitation energy to photosystems with which it is closely associated. Energy is transferred from the carotenoid and chlorophyll C (or B) to chlorophyll A and the photosynthetic reaction centers where it is used to synthesize ATP and reducing power.</text>
</comment>
<dbReference type="GO" id="GO:0030076">
    <property type="term" value="C:light-harvesting complex"/>
    <property type="evidence" value="ECO:0007669"/>
    <property type="project" value="UniProtKB-KW"/>
</dbReference>
<feature type="binding site" evidence="8">
    <location>
        <position position="190"/>
    </location>
    <ligand>
        <name>chlorophyll a</name>
        <dbReference type="ChEBI" id="CHEBI:58416"/>
        <label>1</label>
    </ligand>
</feature>
<feature type="chain" id="PRO_5036192628" description="Plastid light harvesting protein" evidence="9">
    <location>
        <begin position="18"/>
        <end position="201"/>
    </location>
</feature>
<evidence type="ECO:0000313" key="11">
    <source>
        <dbReference type="EMBL" id="CAE4667984.1"/>
    </source>
</evidence>
<keyword evidence="6" id="KW-0934">Plastid</keyword>
<keyword evidence="5" id="KW-0602">Photosynthesis</keyword>